<dbReference type="Gene3D" id="1.10.10.60">
    <property type="entry name" value="Homeodomain-like"/>
    <property type="match status" value="2"/>
</dbReference>
<dbReference type="GO" id="GO:0003700">
    <property type="term" value="F:DNA-binding transcription factor activity"/>
    <property type="evidence" value="ECO:0007669"/>
    <property type="project" value="InterPro"/>
</dbReference>
<dbReference type="PANTHER" id="PTHR30532:SF1">
    <property type="entry name" value="IRON(3+)-HYDROXAMATE-BINDING PROTEIN FHUD"/>
    <property type="match status" value="1"/>
</dbReference>
<sequence length="649" mass="74432">MCIMNVDDHIYLWDHAAIKVLDVRHQIMRMGETLQSYKMPANGFIFVSRGRAQVQLNQIEYIIQQFQVIHGSKGTILDIFLTEDELAYYLIFYKATMPNPMRPEVLRLMDKSNPFQLQYSYIPSYPIAIFHKVKLMEQEWRKSGGIDRFHVKSLFYQFVHNLLQQLHSQGIDMMKPDLVGQVMKYLQEHYAQALTLESIAANLNYSVPYLASIFKKKTGYSVIDYLIQIRLDIAANLLVETDATLKEIAENVGYKDPYYLSRLFKKHRGVTPLRFRKQERKNAIHRPQNSIESSIVWRPIWRYIDSDNHYQYKREEVIHMHRGSRASFTAMALLCITLLLSACTGGTVNLNNETTGQNQTVVESQSASSTETRVYKDLQGTEVDIPTNPERIVLQGNAIGDLIALGIEPVGVDRRFIESGVLEDNGKISSTDIGFPTNLEKVLTLKPDLIMLSYIMDNEVEEASKIAPTVVFDGMQPLKDRFPVVADIVGKKEEGEQLLRKYNEDADAMWEQLRANGKVAEGETAVVFQFFWNKKMFVMKTGGVAGLLYQDKGYTMDEKVQALQPNSGPYIEITKETLHETLVGDQLFVLISGDKEAQKAFDELTQEPLWNSLPAVKNNKVHFIEDKWNYDDMTTSNMLLEEFPNILKK</sequence>
<dbReference type="Proteomes" id="UP000234956">
    <property type="component" value="Unassembled WGS sequence"/>
</dbReference>
<keyword evidence="4" id="KW-0732">Signal</keyword>
<dbReference type="SMART" id="SM00342">
    <property type="entry name" value="HTH_ARAC"/>
    <property type="match status" value="1"/>
</dbReference>
<name>A0A2I0UVV9_9BACI</name>
<reference evidence="10 11" key="1">
    <citation type="submission" date="2017-10" db="EMBL/GenBank/DDBJ databases">
        <title>Draft genome of Lysinibacillus fusiformis strain Juneja, a laboratory-derived pathogen of Drosophila melanogaster.</title>
        <authorList>
            <person name="Smith B.R."/>
            <person name="Unckless R.L."/>
        </authorList>
    </citation>
    <scope>NUCLEOTIDE SEQUENCE [LARGE SCALE GENOMIC DNA]</scope>
    <source>
        <strain evidence="10 11">Juneja</strain>
    </source>
</reference>
<keyword evidence="7" id="KW-0804">Transcription</keyword>
<dbReference type="PANTHER" id="PTHR30532">
    <property type="entry name" value="IRON III DICITRATE-BINDING PERIPLASMIC PROTEIN"/>
    <property type="match status" value="1"/>
</dbReference>
<dbReference type="InterPro" id="IPR018062">
    <property type="entry name" value="HTH_AraC-typ_CS"/>
</dbReference>
<dbReference type="GO" id="GO:1901678">
    <property type="term" value="P:iron coordination entity transport"/>
    <property type="evidence" value="ECO:0007669"/>
    <property type="project" value="UniProtKB-ARBA"/>
</dbReference>
<keyword evidence="5" id="KW-0805">Transcription regulation</keyword>
<dbReference type="PROSITE" id="PS50983">
    <property type="entry name" value="FE_B12_PBP"/>
    <property type="match status" value="1"/>
</dbReference>
<comment type="similarity">
    <text evidence="2">Belongs to the bacterial solute-binding protein 8 family.</text>
</comment>
<dbReference type="PROSITE" id="PS00041">
    <property type="entry name" value="HTH_ARAC_FAMILY_1"/>
    <property type="match status" value="1"/>
</dbReference>
<evidence type="ECO:0000256" key="1">
    <source>
        <dbReference type="ARBA" id="ARBA00004193"/>
    </source>
</evidence>
<evidence type="ECO:0000256" key="6">
    <source>
        <dbReference type="ARBA" id="ARBA00023125"/>
    </source>
</evidence>
<dbReference type="InterPro" id="IPR009057">
    <property type="entry name" value="Homeodomain-like_sf"/>
</dbReference>
<evidence type="ECO:0000256" key="7">
    <source>
        <dbReference type="ARBA" id="ARBA00023163"/>
    </source>
</evidence>
<evidence type="ECO:0000256" key="3">
    <source>
        <dbReference type="ARBA" id="ARBA00022448"/>
    </source>
</evidence>
<keyword evidence="6" id="KW-0238">DNA-binding</keyword>
<evidence type="ECO:0000256" key="2">
    <source>
        <dbReference type="ARBA" id="ARBA00008814"/>
    </source>
</evidence>
<evidence type="ECO:0000256" key="4">
    <source>
        <dbReference type="ARBA" id="ARBA00022729"/>
    </source>
</evidence>
<evidence type="ECO:0000259" key="8">
    <source>
        <dbReference type="PROSITE" id="PS01124"/>
    </source>
</evidence>
<dbReference type="InterPro" id="IPR018060">
    <property type="entry name" value="HTH_AraC"/>
</dbReference>
<dbReference type="Pfam" id="PF12833">
    <property type="entry name" value="HTH_18"/>
    <property type="match status" value="1"/>
</dbReference>
<dbReference type="EMBL" id="PDFK01000008">
    <property type="protein sequence ID" value="PKU50181.1"/>
    <property type="molecule type" value="Genomic_DNA"/>
</dbReference>
<dbReference type="SUPFAM" id="SSF53807">
    <property type="entry name" value="Helical backbone' metal receptor"/>
    <property type="match status" value="1"/>
</dbReference>
<dbReference type="Gene3D" id="3.40.50.1980">
    <property type="entry name" value="Nitrogenase molybdenum iron protein domain"/>
    <property type="match status" value="2"/>
</dbReference>
<evidence type="ECO:0000313" key="10">
    <source>
        <dbReference type="EMBL" id="PKU50181.1"/>
    </source>
</evidence>
<dbReference type="InterPro" id="IPR051313">
    <property type="entry name" value="Bact_iron-sidero_bind"/>
</dbReference>
<evidence type="ECO:0000256" key="5">
    <source>
        <dbReference type="ARBA" id="ARBA00023015"/>
    </source>
</evidence>
<accession>A0A2I0UVV9</accession>
<dbReference type="InterPro" id="IPR002491">
    <property type="entry name" value="ABC_transptr_periplasmic_BD"/>
</dbReference>
<dbReference type="AlphaFoldDB" id="A0A2I0UVV9"/>
<comment type="subcellular location">
    <subcellularLocation>
        <location evidence="1">Cell membrane</location>
        <topology evidence="1">Lipid-anchor</topology>
    </subcellularLocation>
</comment>
<keyword evidence="3" id="KW-0813">Transport</keyword>
<organism evidence="10 11">
    <name type="scientific">Lysinibacillus fusiformis</name>
    <dbReference type="NCBI Taxonomy" id="28031"/>
    <lineage>
        <taxon>Bacteria</taxon>
        <taxon>Bacillati</taxon>
        <taxon>Bacillota</taxon>
        <taxon>Bacilli</taxon>
        <taxon>Bacillales</taxon>
        <taxon>Bacillaceae</taxon>
        <taxon>Lysinibacillus</taxon>
    </lineage>
</organism>
<feature type="domain" description="HTH araC/xylS-type" evidence="8">
    <location>
        <begin position="180"/>
        <end position="278"/>
    </location>
</feature>
<gene>
    <name evidence="10" type="ORF">CRI88_18760</name>
</gene>
<evidence type="ECO:0000259" key="9">
    <source>
        <dbReference type="PROSITE" id="PS50983"/>
    </source>
</evidence>
<dbReference type="SUPFAM" id="SSF46689">
    <property type="entry name" value="Homeodomain-like"/>
    <property type="match status" value="2"/>
</dbReference>
<dbReference type="Pfam" id="PF01497">
    <property type="entry name" value="Peripla_BP_2"/>
    <property type="match status" value="1"/>
</dbReference>
<proteinExistence type="inferred from homology"/>
<dbReference type="GO" id="GO:0005886">
    <property type="term" value="C:plasma membrane"/>
    <property type="evidence" value="ECO:0007669"/>
    <property type="project" value="UniProtKB-SubCell"/>
</dbReference>
<dbReference type="PROSITE" id="PS01124">
    <property type="entry name" value="HTH_ARAC_FAMILY_2"/>
    <property type="match status" value="1"/>
</dbReference>
<evidence type="ECO:0000313" key="11">
    <source>
        <dbReference type="Proteomes" id="UP000234956"/>
    </source>
</evidence>
<dbReference type="GO" id="GO:0030288">
    <property type="term" value="C:outer membrane-bounded periplasmic space"/>
    <property type="evidence" value="ECO:0007669"/>
    <property type="project" value="TreeGrafter"/>
</dbReference>
<feature type="domain" description="Fe/B12 periplasmic-binding" evidence="9">
    <location>
        <begin position="390"/>
        <end position="649"/>
    </location>
</feature>
<protein>
    <submittedName>
        <fullName evidence="10">AraC family transcriptional regulator</fullName>
    </submittedName>
</protein>
<dbReference type="GO" id="GO:0043565">
    <property type="term" value="F:sequence-specific DNA binding"/>
    <property type="evidence" value="ECO:0007669"/>
    <property type="project" value="InterPro"/>
</dbReference>
<comment type="caution">
    <text evidence="10">The sequence shown here is derived from an EMBL/GenBank/DDBJ whole genome shotgun (WGS) entry which is preliminary data.</text>
</comment>